<dbReference type="EMBL" id="CAJRST010039999">
    <property type="protein sequence ID" value="CAG6017291.1"/>
    <property type="molecule type" value="Genomic_DNA"/>
</dbReference>
<dbReference type="Gene3D" id="3.10.20.90">
    <property type="entry name" value="Phosphatidylinositol 3-kinase Catalytic Subunit, Chain A, domain 1"/>
    <property type="match status" value="1"/>
</dbReference>
<dbReference type="SUPFAM" id="SSF47031">
    <property type="entry name" value="Second domain of FERM"/>
    <property type="match status" value="1"/>
</dbReference>
<dbReference type="InterPro" id="IPR000299">
    <property type="entry name" value="FERM_domain"/>
</dbReference>
<feature type="domain" description="PDZ" evidence="12">
    <location>
        <begin position="1105"/>
        <end position="1190"/>
    </location>
</feature>
<feature type="region of interest" description="Disordered" evidence="8">
    <location>
        <begin position="860"/>
        <end position="922"/>
    </location>
</feature>
<dbReference type="PROSITE" id="PS50057">
    <property type="entry name" value="FERM_3"/>
    <property type="match status" value="1"/>
</dbReference>
<dbReference type="InterPro" id="IPR018979">
    <property type="entry name" value="FERM_N"/>
</dbReference>
<feature type="compositionally biased region" description="Polar residues" evidence="8">
    <location>
        <begin position="1393"/>
        <end position="1402"/>
    </location>
</feature>
<evidence type="ECO:0000313" key="15">
    <source>
        <dbReference type="Proteomes" id="UP000677803"/>
    </source>
</evidence>
<dbReference type="InterPro" id="IPR019749">
    <property type="entry name" value="Band_41_domain"/>
</dbReference>
<feature type="compositionally biased region" description="Pro residues" evidence="8">
    <location>
        <begin position="1471"/>
        <end position="1482"/>
    </location>
</feature>
<evidence type="ECO:0000313" key="14">
    <source>
        <dbReference type="EMBL" id="CAG6017291.1"/>
    </source>
</evidence>
<comment type="caution">
    <text evidence="14">The sequence shown here is derived from an EMBL/GenBank/DDBJ whole genome shotgun (WGS) entry which is preliminary data.</text>
</comment>
<feature type="region of interest" description="Disordered" evidence="8">
    <location>
        <begin position="1"/>
        <end position="26"/>
    </location>
</feature>
<dbReference type="PRINTS" id="PR00700">
    <property type="entry name" value="PRTYPHPHTASE"/>
</dbReference>
<feature type="domain" description="PDZ" evidence="12">
    <location>
        <begin position="1242"/>
        <end position="1329"/>
    </location>
</feature>
<organism evidence="14 15">
    <name type="scientific">Menidia menidia</name>
    <name type="common">Atlantic silverside</name>
    <dbReference type="NCBI Taxonomy" id="238744"/>
    <lineage>
        <taxon>Eukaryota</taxon>
        <taxon>Metazoa</taxon>
        <taxon>Chordata</taxon>
        <taxon>Craniata</taxon>
        <taxon>Vertebrata</taxon>
        <taxon>Euteleostomi</taxon>
        <taxon>Actinopterygii</taxon>
        <taxon>Neopterygii</taxon>
        <taxon>Teleostei</taxon>
        <taxon>Neoteleostei</taxon>
        <taxon>Acanthomorphata</taxon>
        <taxon>Ovalentaria</taxon>
        <taxon>Atherinomorphae</taxon>
        <taxon>Atheriniformes</taxon>
        <taxon>Atherinopsidae</taxon>
        <taxon>Menidiinae</taxon>
        <taxon>Menidia</taxon>
    </lineage>
</organism>
<dbReference type="InterPro" id="IPR036034">
    <property type="entry name" value="PDZ_sf"/>
</dbReference>
<feature type="domain" description="PDZ" evidence="12">
    <location>
        <begin position="1985"/>
        <end position="2067"/>
    </location>
</feature>
<feature type="compositionally biased region" description="Polar residues" evidence="8">
    <location>
        <begin position="1580"/>
        <end position="1622"/>
    </location>
</feature>
<dbReference type="InterPro" id="IPR011993">
    <property type="entry name" value="PH-like_dom_sf"/>
</dbReference>
<dbReference type="InterPro" id="IPR014352">
    <property type="entry name" value="FERM/acyl-CoA-bd_prot_sf"/>
</dbReference>
<feature type="domain" description="Tyrosine-protein phosphatase" evidence="9">
    <location>
        <begin position="2269"/>
        <end position="2522"/>
    </location>
</feature>
<dbReference type="Gene3D" id="1.10.510.10">
    <property type="entry name" value="Transferase(Phosphotransferase) domain 1"/>
    <property type="match status" value="1"/>
</dbReference>
<evidence type="ECO:0000259" key="10">
    <source>
        <dbReference type="PROSITE" id="PS50056"/>
    </source>
</evidence>
<evidence type="ECO:0000259" key="9">
    <source>
        <dbReference type="PROSITE" id="PS50055"/>
    </source>
</evidence>
<keyword evidence="4" id="KW-0963">Cytoplasm</keyword>
<dbReference type="PROSITE" id="PS50106">
    <property type="entry name" value="PDZ"/>
    <property type="match status" value="6"/>
</dbReference>
<feature type="compositionally biased region" description="Polar residues" evidence="8">
    <location>
        <begin position="1641"/>
        <end position="1654"/>
    </location>
</feature>
<dbReference type="Gene3D" id="3.90.190.10">
    <property type="entry name" value="Protein tyrosine phosphatase superfamily"/>
    <property type="match status" value="1"/>
</dbReference>
<comment type="similarity">
    <text evidence="3">Belongs to the protein-tyrosine phosphatase family. Non-receptor class subfamily.</text>
</comment>
<accession>A0A8S4BWY0</accession>
<dbReference type="PROSITE" id="PS50056">
    <property type="entry name" value="TYR_PHOSPHATASE_2"/>
    <property type="match status" value="1"/>
</dbReference>
<dbReference type="SUPFAM" id="SSF50729">
    <property type="entry name" value="PH domain-like"/>
    <property type="match status" value="1"/>
</dbReference>
<keyword evidence="5" id="KW-0677">Repeat</keyword>
<dbReference type="SMART" id="SM00750">
    <property type="entry name" value="KIND"/>
    <property type="match status" value="1"/>
</dbReference>
<dbReference type="InterPro" id="IPR029071">
    <property type="entry name" value="Ubiquitin-like_domsf"/>
</dbReference>
<feature type="domain" description="PDZ" evidence="12">
    <location>
        <begin position="1836"/>
        <end position="1920"/>
    </location>
</feature>
<sequence>MTGRDAVRARGMRPHGASLSHGDTPTASHIHHPALLLSFRLCRISRGLRRAQKHRDGGMDKRPVTDLRSETRLLRVLTPCSKRARSVMTIAGEQPYGSRPASAETRRAAFTTRTSPRHCDDHTDYCGSAVGALKNNRPRRIRADTGYIWCQVCVWNVGRMSSTFVTLAEVLEARGGPLLEEEVWSLLLGAAECLVDVSYKGHNNMCNIISPTSLLLSATGTLAFKNCGLSDEVSAFAAPEMLQDRASSTKPATDRMLVYSLGMTLYWSVDFHLPQNQPVQLSDHLNSLLLSMCEDLAHRRVNLTSILEACESQHKASILLPPAKVIRQLVEEVFHESLDHGSLPDSNVPLSGRSQMIRERLHGKRGPFSDFSDGSAEGRRYSTDSDSKSGSLPQRPWRQRPRSSPSLYQSPLERLPRGVRHRDSTCSWIGRSPHHDFSPKASGRSHSPSITFSESSLSLSQRKAKALGPEFIRMPDDPQVFLELPGSIVSRKGHSSSSQREVTVVLPNGQYVVVRCDIKSRARDVFDMVVAHANLVEHFYFGLSFLDDDEYFFLDHETKISKVAPDSWKKGQISSFLVFLRVKFFVDDTAFILHKLTRHQYYLQLRKDILEDRLYCNEETGLFLAALALQAEFGDYMPELYGKNYYQPEHYVSKRMLERLALPIVKEELPRLHASHANLLPEEAETEYLKIAQQLPEYGVMFHRVGREKRPLIGELVLGVCAKGIIVYETKNHLRTVTRRFLWRETDSISTGRRKLIIECGGPSGKKHSFVTESSKIAQYLLNLCSAQHKFHSEMTSRQLNHTMIPDENISAYQARRRSLKRISCSEGMLNHIGVTPGQPDSLSKSCENLTAKLEARLRQQREMRREMSRELNKEPPETGDMKDRPCWNSPGPIPRMMSSISLQKQDSDTSSSMRVDTPTRTPPEREIVCVTLKKDPKLGFGFVIVGEDSTGKLDLGIFIASIVPEGPADKDGRIKPGGRLISLNKTSLEGVTFSDAAAILQSSPDEVELIVSQPKYSLKDRLGSLSQSTLALSMERSFGSQTTLSGLEYRPAAEELEEAITLSNMATPKQSRKLPIPVVRIHDAQDGYARSPSILSLKAGERFALELKKSFGSLGISVAGGLNTNVRYGGIYIKSLVPGGSADQDGRIQIGDRLLEVDGSNLRGVTHQQAVECLKRTGEVVSLLLEREPTVVLEPRPDSPFAALVHSASYTQPPRTEISMETTLSGRAKDYSFVTDDNTHEVVLKKSLSGLGFSFYISQLNSASDRGSVVRIKRLFPGQPALESGLLREGDVILSVNKERVKNLSYQRVLFLLRGAPSEVHLLICRPTGVLYDVDDNSLSPAPVREVRSRSLDIRLGEDYSQFLKYSSEISVCVQTVPPTREEDLTFRIEKTTSQQPQQHHNNPEFPAAPPPPEIQNSLVVDIEDDDQAFPSPPRTPPSPTSPTSPPSPISPASPASPASPTSLPSPGTGSPPLPPPPEPYPADEEVRGQKDGEANRRNVDVEEVVAATTLSSAVTLVDVYSKTSSQPLYTSGIREEADGSVTYCLMGNGLTIMADEEYLTISSTMEPPQSLSINTPVVNPTDFTPQNSSNFHTPNVSSHAPTTNISPLNLSSDTSASCPMTQPLTTQPPKTKHHPIQQALLQSHYKSTSKNVRPTVPPPQPPPPTPITAQIVSSVTPCAGASTLLSTVFVPPAESHTQPREEPEVKVRDYKNDYDDDEELDEEEEESRRKGLVKEFELTVVLTKSRGGSFGFTITRSKLDNCYYIQEILDNPAKADGRLRAGDRLIIVNGHNVTKVADDVAMTILRSSPRRLNMTLGRAVSNLVVAPSCDSLPDIVLHKTPSGQLGIKLTGGIGSKWQGIYCLEVVPGSPASEEGSVQPKDKILYISGRCTLGMTLEDAVKACEIAPRKVKLKVIREDQPVTPKAKWNGLFEWKKDRKFFTRFEEPSSPERQFPSEDTEAVSKTGGRFRGLSLSQEQDSCIMQVEFKKPEGGGLGFALIGGTNGSMLRVKEICSGGAAEQDGRLKVGDILLEVNGVIVSGLSHSKVVDILRKAEGTVQLTICRDILPLTYAESPTPPNMSAQTEAIFAEQPAPVSSPDACSTPDLMLSRPVEHPPEVNSDLVANEREVILTSPPPPPHRVTVVTDEVSVDEESCNSPSHQACCPSLNVTDMLHGASDRKQIVTKLLDQSCKDIRKTQTDGWSSEEDDNVFEASSQEVSSPQTGPPLVSQEELAILAVITPAKTSQYSGSRVKALIQILQHQLDQEELLKDFMALEHLKPSDNCLVGKAPENRDKNRYRDILPYDQTCVVIGENKEYINASYIRMQVGTEEFFYISCQGPLPSTVQAFWQMIWENKSDVIAMMTQEVERGRIKCHKYWPERRSLPLDTGRFKLHLENQQYLEYFQIKVIRMVDIKTGETHFVHHLKFTQWPDHGVPQCSEQLVRFIRYMRAVHHKGPITAHCSAGIGRTGVLICTDIILNLIEKDLPINVSDIVKEMRRQRHGMIQTKEQYLFCYKVWLEVLQGILQLQGNQWHPDSPRDHKVV</sequence>
<evidence type="ECO:0000256" key="2">
    <source>
        <dbReference type="ARBA" id="ARBA00004245"/>
    </source>
</evidence>
<evidence type="ECO:0000256" key="3">
    <source>
        <dbReference type="ARBA" id="ARBA00009649"/>
    </source>
</evidence>
<dbReference type="Proteomes" id="UP000677803">
    <property type="component" value="Unassembled WGS sequence"/>
</dbReference>
<dbReference type="InterPro" id="IPR019748">
    <property type="entry name" value="FERM_central"/>
</dbReference>
<dbReference type="InterPro" id="IPR035963">
    <property type="entry name" value="FERM_2"/>
</dbReference>
<dbReference type="Pfam" id="PF09380">
    <property type="entry name" value="FERM_C"/>
    <property type="match status" value="1"/>
</dbReference>
<feature type="compositionally biased region" description="Basic and acidic residues" evidence="8">
    <location>
        <begin position="376"/>
        <end position="387"/>
    </location>
</feature>
<dbReference type="GO" id="GO:0005634">
    <property type="term" value="C:nucleus"/>
    <property type="evidence" value="ECO:0007669"/>
    <property type="project" value="UniProtKB-SubCell"/>
</dbReference>
<comment type="subcellular location">
    <subcellularLocation>
        <location evidence="2">Cytoplasm</location>
        <location evidence="2">Cytoskeleton</location>
    </subcellularLocation>
    <subcellularLocation>
        <location evidence="1">Nucleus</location>
    </subcellularLocation>
</comment>
<protein>
    <submittedName>
        <fullName evidence="14">(Atlantic silverside) hypothetical protein</fullName>
    </submittedName>
</protein>
<feature type="compositionally biased region" description="Basic and acidic residues" evidence="8">
    <location>
        <begin position="860"/>
        <end position="886"/>
    </location>
</feature>
<dbReference type="SMART" id="SM01196">
    <property type="entry name" value="FERM_C"/>
    <property type="match status" value="1"/>
</dbReference>
<evidence type="ECO:0000259" key="11">
    <source>
        <dbReference type="PROSITE" id="PS50057"/>
    </source>
</evidence>
<evidence type="ECO:0000256" key="5">
    <source>
        <dbReference type="ARBA" id="ARBA00022737"/>
    </source>
</evidence>
<feature type="domain" description="Tyrosine specific protein phosphatases" evidence="10">
    <location>
        <begin position="2441"/>
        <end position="2513"/>
    </location>
</feature>
<name>A0A8S4BWY0_9TELE</name>
<feature type="compositionally biased region" description="Basic and acidic residues" evidence="8">
    <location>
        <begin position="1486"/>
        <end position="1502"/>
    </location>
</feature>
<proteinExistence type="inferred from homology"/>
<dbReference type="SMART" id="SM00295">
    <property type="entry name" value="B41"/>
    <property type="match status" value="1"/>
</dbReference>
<keyword evidence="6" id="KW-0206">Cytoskeleton</keyword>
<dbReference type="CDD" id="cd23060">
    <property type="entry name" value="PDZ5_DrPTPN13-like"/>
    <property type="match status" value="1"/>
</dbReference>
<dbReference type="SUPFAM" id="SSF50156">
    <property type="entry name" value="PDZ domain-like"/>
    <property type="match status" value="6"/>
</dbReference>
<feature type="region of interest" description="Disordered" evidence="8">
    <location>
        <begin position="358"/>
        <end position="454"/>
    </location>
</feature>
<feature type="compositionally biased region" description="Low complexity" evidence="8">
    <location>
        <begin position="391"/>
        <end position="407"/>
    </location>
</feature>
<dbReference type="InterPro" id="IPR018980">
    <property type="entry name" value="FERM_PH-like_C"/>
</dbReference>
<dbReference type="Pfam" id="PF00595">
    <property type="entry name" value="PDZ"/>
    <property type="match status" value="6"/>
</dbReference>
<dbReference type="Pfam" id="PF00373">
    <property type="entry name" value="FERM_M"/>
    <property type="match status" value="1"/>
</dbReference>
<dbReference type="Gene3D" id="2.30.42.10">
    <property type="match status" value="6"/>
</dbReference>
<dbReference type="InterPro" id="IPR000242">
    <property type="entry name" value="PTP_cat"/>
</dbReference>
<evidence type="ECO:0000259" key="13">
    <source>
        <dbReference type="PROSITE" id="PS51377"/>
    </source>
</evidence>
<feature type="domain" description="PDZ" evidence="12">
    <location>
        <begin position="930"/>
        <end position="1016"/>
    </location>
</feature>
<dbReference type="PROSITE" id="PS51377">
    <property type="entry name" value="KIND"/>
    <property type="match status" value="1"/>
</dbReference>
<feature type="domain" description="PDZ" evidence="12">
    <location>
        <begin position="1741"/>
        <end position="1822"/>
    </location>
</feature>
<dbReference type="CDD" id="cd06696">
    <property type="entry name" value="PDZ4_PTPN13-like"/>
    <property type="match status" value="1"/>
</dbReference>
<dbReference type="SUPFAM" id="SSF54236">
    <property type="entry name" value="Ubiquitin-like"/>
    <property type="match status" value="1"/>
</dbReference>
<feature type="region of interest" description="Disordered" evidence="8">
    <location>
        <begin position="1580"/>
        <end position="1671"/>
    </location>
</feature>
<keyword evidence="15" id="KW-1185">Reference proteome</keyword>
<feature type="region of interest" description="Disordered" evidence="8">
    <location>
        <begin position="2198"/>
        <end position="2227"/>
    </location>
</feature>
<dbReference type="CDD" id="cd06792">
    <property type="entry name" value="PDZ2-PTPN13_FRMPD2-like"/>
    <property type="match status" value="1"/>
</dbReference>
<keyword evidence="7" id="KW-0539">Nucleus</keyword>
<dbReference type="SMART" id="SM00404">
    <property type="entry name" value="PTPc_motif"/>
    <property type="match status" value="1"/>
</dbReference>
<dbReference type="SUPFAM" id="SSF52799">
    <property type="entry name" value="(Phosphotyrosine protein) phosphatases II"/>
    <property type="match status" value="1"/>
</dbReference>
<evidence type="ECO:0000256" key="7">
    <source>
        <dbReference type="ARBA" id="ARBA00023242"/>
    </source>
</evidence>
<evidence type="ECO:0000259" key="12">
    <source>
        <dbReference type="PROSITE" id="PS50106"/>
    </source>
</evidence>
<dbReference type="CDD" id="cd13187">
    <property type="entry name" value="FERM_C_PTPH13"/>
    <property type="match status" value="1"/>
</dbReference>
<feature type="domain" description="FERM" evidence="11">
    <location>
        <begin position="500"/>
        <end position="796"/>
    </location>
</feature>
<dbReference type="PANTHER" id="PTHR46900">
    <property type="entry name" value="TYROSINE-PROTEIN PHOSPHATASE NON-RECEPTOR TYPE 13"/>
    <property type="match status" value="1"/>
</dbReference>
<dbReference type="InterPro" id="IPR000387">
    <property type="entry name" value="Tyr_Pase_dom"/>
</dbReference>
<dbReference type="Pfam" id="PF00102">
    <property type="entry name" value="Y_phosphatase"/>
    <property type="match status" value="1"/>
</dbReference>
<evidence type="ECO:0000256" key="1">
    <source>
        <dbReference type="ARBA" id="ARBA00004123"/>
    </source>
</evidence>
<dbReference type="PROSITE" id="PS50055">
    <property type="entry name" value="TYR_PHOSPHATASE_PTP"/>
    <property type="match status" value="1"/>
</dbReference>
<dbReference type="InterPro" id="IPR011019">
    <property type="entry name" value="KIND_dom"/>
</dbReference>
<feature type="region of interest" description="Disordered" evidence="8">
    <location>
        <begin position="1393"/>
        <end position="1502"/>
    </location>
</feature>
<dbReference type="SMART" id="SM00228">
    <property type="entry name" value="PDZ"/>
    <property type="match status" value="6"/>
</dbReference>
<dbReference type="Gene3D" id="1.20.80.10">
    <property type="match status" value="1"/>
</dbReference>
<evidence type="ECO:0000256" key="6">
    <source>
        <dbReference type="ARBA" id="ARBA00023212"/>
    </source>
</evidence>
<feature type="compositionally biased region" description="Pro residues" evidence="8">
    <location>
        <begin position="1657"/>
        <end position="1668"/>
    </location>
</feature>
<feature type="compositionally biased region" description="Polar residues" evidence="8">
    <location>
        <begin position="2213"/>
        <end position="2223"/>
    </location>
</feature>
<dbReference type="InterPro" id="IPR003595">
    <property type="entry name" value="Tyr_Pase_cat"/>
</dbReference>
<dbReference type="InterPro" id="IPR001478">
    <property type="entry name" value="PDZ"/>
</dbReference>
<feature type="compositionally biased region" description="Low complexity" evidence="8">
    <location>
        <begin position="1454"/>
        <end position="1470"/>
    </location>
</feature>
<dbReference type="GO" id="GO:0004725">
    <property type="term" value="F:protein tyrosine phosphatase activity"/>
    <property type="evidence" value="ECO:0007669"/>
    <property type="project" value="InterPro"/>
</dbReference>
<feature type="compositionally biased region" description="Pro residues" evidence="8">
    <location>
        <begin position="1432"/>
        <end position="1453"/>
    </location>
</feature>
<dbReference type="Gene3D" id="2.30.29.30">
    <property type="entry name" value="Pleckstrin-homology domain (PH domain)/Phosphotyrosine-binding domain (PTB)"/>
    <property type="match status" value="1"/>
</dbReference>
<feature type="domain" description="KIND" evidence="13">
    <location>
        <begin position="165"/>
        <end position="339"/>
    </location>
</feature>
<dbReference type="CDD" id="cd14473">
    <property type="entry name" value="FERM_B-lobe"/>
    <property type="match status" value="1"/>
</dbReference>
<feature type="compositionally biased region" description="Basic and acidic residues" evidence="8">
    <location>
        <begin position="1699"/>
        <end position="1715"/>
    </location>
</feature>
<dbReference type="CDD" id="cd06695">
    <property type="entry name" value="PDZ3_PTPN13_FRMPD2-like"/>
    <property type="match status" value="1"/>
</dbReference>
<feature type="compositionally biased region" description="Polar residues" evidence="8">
    <location>
        <begin position="899"/>
        <end position="915"/>
    </location>
</feature>
<dbReference type="SMART" id="SM00194">
    <property type="entry name" value="PTPc"/>
    <property type="match status" value="1"/>
</dbReference>
<dbReference type="InterPro" id="IPR052074">
    <property type="entry name" value="NonRcpt_TyrProt_Phosphatase"/>
</dbReference>
<reference evidence="14" key="1">
    <citation type="submission" date="2021-05" db="EMBL/GenBank/DDBJ databases">
        <authorList>
            <person name="Tigano A."/>
        </authorList>
    </citation>
    <scope>NUCLEOTIDE SEQUENCE</scope>
</reference>
<evidence type="ECO:0000256" key="4">
    <source>
        <dbReference type="ARBA" id="ARBA00022490"/>
    </source>
</evidence>
<dbReference type="OrthoDB" id="165498at2759"/>
<dbReference type="GO" id="GO:0005856">
    <property type="term" value="C:cytoskeleton"/>
    <property type="evidence" value="ECO:0007669"/>
    <property type="project" value="UniProtKB-SubCell"/>
</dbReference>
<dbReference type="PRINTS" id="PR00935">
    <property type="entry name" value="BAND41"/>
</dbReference>
<dbReference type="PANTHER" id="PTHR46900:SF4">
    <property type="entry name" value="FERM AND PDZ DOMAIN CONTAINING 2"/>
    <property type="match status" value="1"/>
</dbReference>
<dbReference type="InterPro" id="IPR029021">
    <property type="entry name" value="Prot-tyrosine_phosphatase-like"/>
</dbReference>
<feature type="region of interest" description="Disordered" evidence="8">
    <location>
        <begin position="1693"/>
        <end position="1730"/>
    </location>
</feature>
<evidence type="ECO:0000256" key="8">
    <source>
        <dbReference type="SAM" id="MobiDB-lite"/>
    </source>
</evidence>
<feature type="compositionally biased region" description="Acidic residues" evidence="8">
    <location>
        <begin position="1716"/>
        <end position="1727"/>
    </location>
</feature>
<dbReference type="Pfam" id="PF09379">
    <property type="entry name" value="FERM_N"/>
    <property type="match status" value="1"/>
</dbReference>
<gene>
    <name evidence="14" type="ORF">MMEN_LOCUS20665</name>
</gene>